<dbReference type="Proteomes" id="UP000285604">
    <property type="component" value="Unassembled WGS sequence"/>
</dbReference>
<dbReference type="InterPro" id="IPR001365">
    <property type="entry name" value="A_deaminase_dom"/>
</dbReference>
<dbReference type="Pfam" id="PF00962">
    <property type="entry name" value="A_deaminase"/>
    <property type="match status" value="1"/>
</dbReference>
<evidence type="ECO:0000313" key="9">
    <source>
        <dbReference type="Proteomes" id="UP000285604"/>
    </source>
</evidence>
<keyword evidence="5" id="KW-0378">Hydrolase</keyword>
<proteinExistence type="inferred from homology"/>
<evidence type="ECO:0000256" key="4">
    <source>
        <dbReference type="ARBA" id="ARBA00022723"/>
    </source>
</evidence>
<dbReference type="Gene3D" id="3.20.20.140">
    <property type="entry name" value="Metal-dependent hydrolases"/>
    <property type="match status" value="2"/>
</dbReference>
<protein>
    <recommendedName>
        <fullName evidence="3">adenosine deaminase</fullName>
        <ecNumber evidence="3">3.5.4.4</ecNumber>
    </recommendedName>
</protein>
<dbReference type="PANTHER" id="PTHR11409:SF43">
    <property type="entry name" value="ADENOSINE DEAMINASE"/>
    <property type="match status" value="1"/>
</dbReference>
<evidence type="ECO:0000256" key="2">
    <source>
        <dbReference type="ARBA" id="ARBA00006676"/>
    </source>
</evidence>
<sequence>MENLSMALRAMFSQMSGDVILKEAGMVPLGAEKSHLDTQCGESTIIKLLLQEDNNHYSIDQLSMIGQVINQKWIMPSTSCLPFKFYEGDSIFNMLLYFSTKMLIVKDGEPVCRYRTLLRWHLLTVQLGEDLFTTSFLASHDIVNKFKRKFFDWNAYLKHDCKELNALFNKPMAELHMHLKGSSYNVDLSWICLMCNVLSMRKVFENVAESRQDQSWNTSLYEKVRKASIIRFYLSGVVKCHDYIISKSELTTFLNSPKSDYRDDIKVPTFEDFLKPCYESAINKAKEQGIAPEYVLDYIPVEYYEKNPVSNFVMASERMFMYECFRYIYSGDCKDTDFPTLFYAYLSYKDGFRHMILQLNSRVGFANFANYEELKSEFILKKYYPLLYKAAIEGFVNDTNNRYIEARIVPKNSADEICKSIEEIYSPLKNEYKDKCSIIFHFIKKRDESYKKDSSIRHRVLRAELKQKAFAIYEFRKEQTNPELVGRVVGIDAANSEIFARPEVFAQAFRFLRGHEVFPIERNRPYDLNITYHVGEDFLDVADGLRAIEEAFIFLGLRNGDRLGHALALGTDVRAYYAKRYDTICESKQVILDNLAWLHHKCIKLKGSISLLGYLEIMFHKYFRDLYDNNLWSKKTVIEHYFVEPNPELQQLDNIRTYYLSWLLRGNSPTFGTDFKNYNDVSDWMERRWIDAGMNQHIGVEIACQNKDARKLYDMYHSKEYADRSSSVDSFTVPSIYRDDYYDLLEKIQEDLLNKIEKKHIAIECNPSSNYKIGEIDRYEQHPILRFFNYGIDTPYPSHNIAVSINTDDQGVFSTSLEREYSLMALAMERNELKGHTNSPRAVIDWLDRVREMAIERRFDTREY</sequence>
<dbReference type="GO" id="GO:0005829">
    <property type="term" value="C:cytosol"/>
    <property type="evidence" value="ECO:0007669"/>
    <property type="project" value="TreeGrafter"/>
</dbReference>
<comment type="similarity">
    <text evidence="2">Belongs to the metallo-dependent hydrolases superfamily. Adenosine and AMP deaminases family.</text>
</comment>
<dbReference type="GO" id="GO:0043103">
    <property type="term" value="P:hypoxanthine salvage"/>
    <property type="evidence" value="ECO:0007669"/>
    <property type="project" value="TreeGrafter"/>
</dbReference>
<dbReference type="PANTHER" id="PTHR11409">
    <property type="entry name" value="ADENOSINE DEAMINASE"/>
    <property type="match status" value="1"/>
</dbReference>
<dbReference type="InterPro" id="IPR032466">
    <property type="entry name" value="Metal_Hydrolase"/>
</dbReference>
<dbReference type="GO" id="GO:0006154">
    <property type="term" value="P:adenosine catabolic process"/>
    <property type="evidence" value="ECO:0007669"/>
    <property type="project" value="TreeGrafter"/>
</dbReference>
<evidence type="ECO:0000313" key="8">
    <source>
        <dbReference type="EMBL" id="RGX91502.1"/>
    </source>
</evidence>
<dbReference type="EMBL" id="QSCI01000074">
    <property type="protein sequence ID" value="RGX91502.1"/>
    <property type="molecule type" value="Genomic_DNA"/>
</dbReference>
<evidence type="ECO:0000256" key="3">
    <source>
        <dbReference type="ARBA" id="ARBA00012784"/>
    </source>
</evidence>
<accession>A0AA92WE15</accession>
<evidence type="ECO:0000259" key="7">
    <source>
        <dbReference type="Pfam" id="PF00962"/>
    </source>
</evidence>
<evidence type="ECO:0000256" key="5">
    <source>
        <dbReference type="ARBA" id="ARBA00022801"/>
    </source>
</evidence>
<dbReference type="GO" id="GO:0004000">
    <property type="term" value="F:adenosine deaminase activity"/>
    <property type="evidence" value="ECO:0007669"/>
    <property type="project" value="UniProtKB-ARBA"/>
</dbReference>
<evidence type="ECO:0000256" key="1">
    <source>
        <dbReference type="ARBA" id="ARBA00001947"/>
    </source>
</evidence>
<keyword evidence="6" id="KW-0862">Zinc</keyword>
<gene>
    <name evidence="8" type="ORF">DXA63_12775</name>
</gene>
<reference evidence="8 9" key="1">
    <citation type="submission" date="2018-08" db="EMBL/GenBank/DDBJ databases">
        <title>A genome reference for cultivated species of the human gut microbiota.</title>
        <authorList>
            <person name="Zou Y."/>
            <person name="Xue W."/>
            <person name="Luo G."/>
        </authorList>
    </citation>
    <scope>NUCLEOTIDE SEQUENCE [LARGE SCALE GENOMIC DNA]</scope>
    <source>
        <strain evidence="8 9">OF03-3</strain>
    </source>
</reference>
<name>A0AA92WE15_9BACT</name>
<dbReference type="EC" id="3.5.4.4" evidence="3"/>
<evidence type="ECO:0000256" key="6">
    <source>
        <dbReference type="ARBA" id="ARBA00022833"/>
    </source>
</evidence>
<feature type="domain" description="Adenosine deaminase" evidence="7">
    <location>
        <begin position="750"/>
        <end position="827"/>
    </location>
</feature>
<comment type="cofactor">
    <cofactor evidence="1">
        <name>Zn(2+)</name>
        <dbReference type="ChEBI" id="CHEBI:29105"/>
    </cofactor>
</comment>
<dbReference type="AlphaFoldDB" id="A0AA92WE15"/>
<keyword evidence="4" id="KW-0479">Metal-binding</keyword>
<organism evidence="8 9">
    <name type="scientific">Segatella copri</name>
    <dbReference type="NCBI Taxonomy" id="165179"/>
    <lineage>
        <taxon>Bacteria</taxon>
        <taxon>Pseudomonadati</taxon>
        <taxon>Bacteroidota</taxon>
        <taxon>Bacteroidia</taxon>
        <taxon>Bacteroidales</taxon>
        <taxon>Prevotellaceae</taxon>
        <taxon>Segatella</taxon>
    </lineage>
</organism>
<comment type="caution">
    <text evidence="8">The sequence shown here is derived from an EMBL/GenBank/DDBJ whole genome shotgun (WGS) entry which is preliminary data.</text>
</comment>
<dbReference type="GO" id="GO:0046872">
    <property type="term" value="F:metal ion binding"/>
    <property type="evidence" value="ECO:0007669"/>
    <property type="project" value="UniProtKB-KW"/>
</dbReference>
<dbReference type="GO" id="GO:0046103">
    <property type="term" value="P:inosine biosynthetic process"/>
    <property type="evidence" value="ECO:0007669"/>
    <property type="project" value="TreeGrafter"/>
</dbReference>
<dbReference type="InterPro" id="IPR006330">
    <property type="entry name" value="Ado/ade_deaminase"/>
</dbReference>
<dbReference type="SUPFAM" id="SSF51556">
    <property type="entry name" value="Metallo-dependent hydrolases"/>
    <property type="match status" value="1"/>
</dbReference>